<evidence type="ECO:0000313" key="3">
    <source>
        <dbReference type="Proteomes" id="UP000193200"/>
    </source>
</evidence>
<reference evidence="2 3" key="1">
    <citation type="submission" date="2017-03" db="EMBL/GenBank/DDBJ databases">
        <authorList>
            <person name="Afonso C.L."/>
            <person name="Miller P.J."/>
            <person name="Scott M.A."/>
            <person name="Spackman E."/>
            <person name="Goraichik I."/>
            <person name="Dimitrov K.M."/>
            <person name="Suarez D.L."/>
            <person name="Swayne D.E."/>
        </authorList>
    </citation>
    <scope>NUCLEOTIDE SEQUENCE [LARGE SCALE GENOMIC DNA]</scope>
    <source>
        <strain evidence="2 3">CECT 7691</strain>
    </source>
</reference>
<dbReference type="InterPro" id="IPR016936">
    <property type="entry name" value="UCP029693"/>
</dbReference>
<keyword evidence="1" id="KW-1133">Transmembrane helix</keyword>
<dbReference type="Pfam" id="PF10095">
    <property type="entry name" value="DUF2333"/>
    <property type="match status" value="2"/>
</dbReference>
<keyword evidence="3" id="KW-1185">Reference proteome</keyword>
<accession>A0A1Y5RM57</accession>
<protein>
    <recommendedName>
        <fullName evidence="4">DUF2333 domain-containing protein</fullName>
    </recommendedName>
</protein>
<evidence type="ECO:0000313" key="2">
    <source>
        <dbReference type="EMBL" id="SLN19596.1"/>
    </source>
</evidence>
<proteinExistence type="predicted"/>
<sequence>MSEIGQDSPRRVGSGRRIVTAGRVRVVLFLFLLFLLLYYPIGMLIVHAVDDDVDFAVPEADEIAGGSHTVDMMAALIDREVNRNRWTANDPFFLPAAALDNMPSFQQGIVGALARFTFELTDQLGRTRGSSQTDPDLQDASGKLQYSGTIWVWDLETSWTPTTSSEKQYENARRKLLSYNRRLAAGEAVFERRGDNLMATLDRIALDLGSSTAVLDRQIHEHAGDWIDFQSDDVFYNIKGQVYAYYLLLRELRRDFAKTIDEREIGTAWDQMLLSMRNAAVLDPLVVVNGDPAGLFLPNHLAVQGFYLLRARTQLREITNVLLK</sequence>
<gene>
    <name evidence="2" type="ORF">OCH7691_00451</name>
</gene>
<evidence type="ECO:0000256" key="1">
    <source>
        <dbReference type="SAM" id="Phobius"/>
    </source>
</evidence>
<dbReference type="InParanoid" id="A0A1Y5RM57"/>
<dbReference type="AlphaFoldDB" id="A0A1Y5RM57"/>
<dbReference type="Proteomes" id="UP000193200">
    <property type="component" value="Unassembled WGS sequence"/>
</dbReference>
<dbReference type="EMBL" id="FWFR01000001">
    <property type="protein sequence ID" value="SLN19596.1"/>
    <property type="molecule type" value="Genomic_DNA"/>
</dbReference>
<dbReference type="OrthoDB" id="7594726at2"/>
<keyword evidence="1" id="KW-0472">Membrane</keyword>
<dbReference type="RefSeq" id="WP_085881791.1">
    <property type="nucleotide sequence ID" value="NZ_FWFR01000001.1"/>
</dbReference>
<name>A0A1Y5RM57_9PROT</name>
<feature type="transmembrane region" description="Helical" evidence="1">
    <location>
        <begin position="26"/>
        <end position="49"/>
    </location>
</feature>
<keyword evidence="1" id="KW-0812">Transmembrane</keyword>
<evidence type="ECO:0008006" key="4">
    <source>
        <dbReference type="Google" id="ProtNLM"/>
    </source>
</evidence>
<organism evidence="2 3">
    <name type="scientific">Oceanibacterium hippocampi</name>
    <dbReference type="NCBI Taxonomy" id="745714"/>
    <lineage>
        <taxon>Bacteria</taxon>
        <taxon>Pseudomonadati</taxon>
        <taxon>Pseudomonadota</taxon>
        <taxon>Alphaproteobacteria</taxon>
        <taxon>Sneathiellales</taxon>
        <taxon>Sneathiellaceae</taxon>
        <taxon>Oceanibacterium</taxon>
    </lineage>
</organism>